<evidence type="ECO:0000256" key="2">
    <source>
        <dbReference type="ARBA" id="ARBA00022630"/>
    </source>
</evidence>
<dbReference type="Pfam" id="PF22780">
    <property type="entry name" value="HI0933_like_1st"/>
    <property type="match status" value="1"/>
</dbReference>
<evidence type="ECO:0000256" key="3">
    <source>
        <dbReference type="ARBA" id="ARBA00022827"/>
    </source>
</evidence>
<dbReference type="InterPro" id="IPR057661">
    <property type="entry name" value="RsdA/BaiN/AoA(So)_Rossmann"/>
</dbReference>
<evidence type="ECO:0000259" key="5">
    <source>
        <dbReference type="Pfam" id="PF22780"/>
    </source>
</evidence>
<dbReference type="EMBL" id="MHIK01000068">
    <property type="protein sequence ID" value="OGY50024.1"/>
    <property type="molecule type" value="Genomic_DNA"/>
</dbReference>
<accession>A0A1G1YCT6</accession>
<dbReference type="Gene3D" id="1.10.8.260">
    <property type="entry name" value="HI0933 insert domain-like"/>
    <property type="match status" value="1"/>
</dbReference>
<dbReference type="InterPro" id="IPR004792">
    <property type="entry name" value="BaiN-like"/>
</dbReference>
<dbReference type="AlphaFoldDB" id="A0A1G1YCT6"/>
<evidence type="ECO:0000313" key="6">
    <source>
        <dbReference type="EMBL" id="OGY50024.1"/>
    </source>
</evidence>
<protein>
    <recommendedName>
        <fullName evidence="8">FAD-dependent oxidoreductase</fullName>
    </recommendedName>
</protein>
<dbReference type="InterPro" id="IPR036188">
    <property type="entry name" value="FAD/NAD-bd_sf"/>
</dbReference>
<comment type="cofactor">
    <cofactor evidence="1">
        <name>FAD</name>
        <dbReference type="ChEBI" id="CHEBI:57692"/>
    </cofactor>
</comment>
<dbReference type="InterPro" id="IPR055178">
    <property type="entry name" value="RsdA/BaiN/AoA(So)-like_dom"/>
</dbReference>
<feature type="domain" description="RsdA/BaiN/AoA(So)-like Rossmann fold-like" evidence="4">
    <location>
        <begin position="9"/>
        <end position="412"/>
    </location>
</feature>
<dbReference type="Gene3D" id="2.40.30.10">
    <property type="entry name" value="Translation factors"/>
    <property type="match status" value="1"/>
</dbReference>
<dbReference type="PRINTS" id="PR00411">
    <property type="entry name" value="PNDRDTASEI"/>
</dbReference>
<dbReference type="PRINTS" id="PR00368">
    <property type="entry name" value="FADPNR"/>
</dbReference>
<evidence type="ECO:0000259" key="4">
    <source>
        <dbReference type="Pfam" id="PF03486"/>
    </source>
</evidence>
<dbReference type="NCBIfam" id="TIGR00275">
    <property type="entry name" value="aminoacetone oxidase family FAD-binding enzyme"/>
    <property type="match status" value="1"/>
</dbReference>
<gene>
    <name evidence="6" type="ORF">A3J65_01310</name>
</gene>
<evidence type="ECO:0008006" key="8">
    <source>
        <dbReference type="Google" id="ProtNLM"/>
    </source>
</evidence>
<dbReference type="Pfam" id="PF03486">
    <property type="entry name" value="HI0933_like"/>
    <property type="match status" value="1"/>
</dbReference>
<proteinExistence type="predicted"/>
<comment type="caution">
    <text evidence="6">The sequence shown here is derived from an EMBL/GenBank/DDBJ whole genome shotgun (WGS) entry which is preliminary data.</text>
</comment>
<dbReference type="Proteomes" id="UP000178501">
    <property type="component" value="Unassembled WGS sequence"/>
</dbReference>
<feature type="domain" description="RsdA/BaiN/AoA(So)-like insert" evidence="5">
    <location>
        <begin position="198"/>
        <end position="359"/>
    </location>
</feature>
<evidence type="ECO:0000313" key="7">
    <source>
        <dbReference type="Proteomes" id="UP000178501"/>
    </source>
</evidence>
<dbReference type="PANTHER" id="PTHR42887">
    <property type="entry name" value="OS12G0638800 PROTEIN"/>
    <property type="match status" value="1"/>
</dbReference>
<reference evidence="6 7" key="1">
    <citation type="journal article" date="2016" name="Nat. Commun.">
        <title>Thousands of microbial genomes shed light on interconnected biogeochemical processes in an aquifer system.</title>
        <authorList>
            <person name="Anantharaman K."/>
            <person name="Brown C.T."/>
            <person name="Hug L.A."/>
            <person name="Sharon I."/>
            <person name="Castelle C.J."/>
            <person name="Probst A.J."/>
            <person name="Thomas B.C."/>
            <person name="Singh A."/>
            <person name="Wilkins M.J."/>
            <person name="Karaoz U."/>
            <person name="Brodie E.L."/>
            <person name="Williams K.H."/>
            <person name="Hubbard S.S."/>
            <person name="Banfield J.F."/>
        </authorList>
    </citation>
    <scope>NUCLEOTIDE SEQUENCE [LARGE SCALE GENOMIC DNA]</scope>
</reference>
<dbReference type="InterPro" id="IPR023166">
    <property type="entry name" value="BaiN-like_dom_sf"/>
</dbReference>
<name>A0A1G1YCT6_9BACT</name>
<evidence type="ECO:0000256" key="1">
    <source>
        <dbReference type="ARBA" id="ARBA00001974"/>
    </source>
</evidence>
<sequence length="422" mass="45356">MGLFDQKFDVAVIGGGPAGLLAAGTAAQSGAGVVLIEKNDRLGKKLLITGKGRCNLTNAVKDGRDFIKELGKNGPFLFSSLTAFGPHDVIDFFNRRGVKTKVERGGRVFPVSDNAADVLKALIGYINEGKVKLVKNAEILDLIKENNLLKKIKLPDGEISANNFIFATGGLAYPQTGSTGDGFGFAQKLGHAVIKPEPALAPVMAKEKWVKELEGLSLKNIRINLWQNNKKMAERFGEALFTAEGLSGPIILDLSQEIGRLLKIGPVELKINFKPALDYPTLDKRIQKDLAANKNKAFKNSLDELLPQKLIPVMIKLSGIEKNKKAGQLTRAERAKLAKLLTELKLNVAGLAGFDKAIVTAGGIDLKEIDPKTMRSKIIPNLYFAGEIIDLNGPTGGFNLQICFSTGFVAGRSAAGKNIGAK</sequence>
<keyword evidence="3" id="KW-0274">FAD</keyword>
<dbReference type="PANTHER" id="PTHR42887:SF2">
    <property type="entry name" value="OS12G0638800 PROTEIN"/>
    <property type="match status" value="1"/>
</dbReference>
<dbReference type="SUPFAM" id="SSF51905">
    <property type="entry name" value="FAD/NAD(P)-binding domain"/>
    <property type="match status" value="1"/>
</dbReference>
<dbReference type="Gene3D" id="3.50.50.60">
    <property type="entry name" value="FAD/NAD(P)-binding domain"/>
    <property type="match status" value="1"/>
</dbReference>
<organism evidence="6 7">
    <name type="scientific">Candidatus Buchananbacteria bacterium RIFCSPHIGHO2_02_FULL_45_11b</name>
    <dbReference type="NCBI Taxonomy" id="1797541"/>
    <lineage>
        <taxon>Bacteria</taxon>
        <taxon>Candidatus Buchananiibacteriota</taxon>
    </lineage>
</organism>
<dbReference type="SUPFAM" id="SSF160996">
    <property type="entry name" value="HI0933 insert domain-like"/>
    <property type="match status" value="1"/>
</dbReference>
<keyword evidence="2" id="KW-0285">Flavoprotein</keyword>